<name>A0A418XGE3_9BURK</name>
<proteinExistence type="predicted"/>
<accession>A0A418XGE3</accession>
<dbReference type="AlphaFoldDB" id="A0A418XGE3"/>
<organism evidence="1 2">
    <name type="scientific">Massilia cavernae</name>
    <dbReference type="NCBI Taxonomy" id="2320864"/>
    <lineage>
        <taxon>Bacteria</taxon>
        <taxon>Pseudomonadati</taxon>
        <taxon>Pseudomonadota</taxon>
        <taxon>Betaproteobacteria</taxon>
        <taxon>Burkholderiales</taxon>
        <taxon>Oxalobacteraceae</taxon>
        <taxon>Telluria group</taxon>
        <taxon>Massilia</taxon>
    </lineage>
</organism>
<protein>
    <submittedName>
        <fullName evidence="1">DUF29 domain-containing protein</fullName>
    </submittedName>
</protein>
<dbReference type="EMBL" id="QYUP01000147">
    <property type="protein sequence ID" value="RJG11532.1"/>
    <property type="molecule type" value="Genomic_DNA"/>
</dbReference>
<sequence>MSKLNDDLSLRALDDVPAPALYDLDFVRWTEHQAMLVRERRFGELDLENLLEEIESMGSSEHHALRSRLVVLLIHLLKCQFQPERKSESWLATLGEQRTQIELGLERSPSLKSHLAAYIEKAYRSAVRRASIETGLEQTVFPSANPYSAEQILDIDFIP</sequence>
<gene>
    <name evidence="1" type="ORF">D3872_19255</name>
</gene>
<evidence type="ECO:0000313" key="1">
    <source>
        <dbReference type="EMBL" id="RJG11532.1"/>
    </source>
</evidence>
<dbReference type="Proteomes" id="UP000284006">
    <property type="component" value="Unassembled WGS sequence"/>
</dbReference>
<evidence type="ECO:0000313" key="2">
    <source>
        <dbReference type="Proteomes" id="UP000284006"/>
    </source>
</evidence>
<dbReference type="OrthoDB" id="425753at2"/>
<dbReference type="PANTHER" id="PTHR34235">
    <property type="entry name" value="SLR1203 PROTEIN-RELATED"/>
    <property type="match status" value="1"/>
</dbReference>
<keyword evidence="2" id="KW-1185">Reference proteome</keyword>
<dbReference type="RefSeq" id="WP_119812332.1">
    <property type="nucleotide sequence ID" value="NZ_QYUP01000147.1"/>
</dbReference>
<reference evidence="1 2" key="1">
    <citation type="submission" date="2018-09" db="EMBL/GenBank/DDBJ databases">
        <authorList>
            <person name="Zhu H."/>
        </authorList>
    </citation>
    <scope>NUCLEOTIDE SEQUENCE [LARGE SCALE GENOMIC DNA]</scope>
    <source>
        <strain evidence="1 2">K1S02-61</strain>
    </source>
</reference>
<comment type="caution">
    <text evidence="1">The sequence shown here is derived from an EMBL/GenBank/DDBJ whole genome shotgun (WGS) entry which is preliminary data.</text>
</comment>
<dbReference type="Gene3D" id="1.20.1220.20">
    <property type="entry name" value="Uncharcterised protein PF01724"/>
    <property type="match status" value="1"/>
</dbReference>
<dbReference type="InterPro" id="IPR002636">
    <property type="entry name" value="DUF29"/>
</dbReference>
<dbReference type="Pfam" id="PF01724">
    <property type="entry name" value="DUF29"/>
    <property type="match status" value="1"/>
</dbReference>